<keyword evidence="5 8" id="KW-1133">Transmembrane helix</keyword>
<keyword evidence="4 8" id="KW-0812">Transmembrane</keyword>
<dbReference type="EMBL" id="NIGF01000010">
    <property type="protein sequence ID" value="PQV63559.1"/>
    <property type="molecule type" value="Genomic_DNA"/>
</dbReference>
<dbReference type="PANTHER" id="PTHR23513">
    <property type="entry name" value="INTEGRAL MEMBRANE EFFLUX PROTEIN-RELATED"/>
    <property type="match status" value="1"/>
</dbReference>
<feature type="region of interest" description="Disordered" evidence="7">
    <location>
        <begin position="565"/>
        <end position="586"/>
    </location>
</feature>
<evidence type="ECO:0000256" key="6">
    <source>
        <dbReference type="ARBA" id="ARBA00023136"/>
    </source>
</evidence>
<name>A0A2S8SS49_9BACT</name>
<feature type="transmembrane region" description="Helical" evidence="8">
    <location>
        <begin position="180"/>
        <end position="201"/>
    </location>
</feature>
<evidence type="ECO:0000256" key="2">
    <source>
        <dbReference type="ARBA" id="ARBA00022448"/>
    </source>
</evidence>
<dbReference type="GO" id="GO:0022857">
    <property type="term" value="F:transmembrane transporter activity"/>
    <property type="evidence" value="ECO:0007669"/>
    <property type="project" value="InterPro"/>
</dbReference>
<gene>
    <name evidence="10" type="ORF">B1R32_11022</name>
</gene>
<keyword evidence="2" id="KW-0813">Transport</keyword>
<evidence type="ECO:0000256" key="8">
    <source>
        <dbReference type="SAM" id="Phobius"/>
    </source>
</evidence>
<feature type="transmembrane region" description="Helical" evidence="8">
    <location>
        <begin position="135"/>
        <end position="159"/>
    </location>
</feature>
<keyword evidence="6 8" id="KW-0472">Membrane</keyword>
<evidence type="ECO:0000256" key="1">
    <source>
        <dbReference type="ARBA" id="ARBA00004651"/>
    </source>
</evidence>
<reference evidence="10 11" key="1">
    <citation type="journal article" date="2018" name="Syst. Appl. Microbiol.">
        <title>Abditibacterium utsteinense sp. nov., the first cultivated member of candidate phylum FBP, isolated from ice-free Antarctic soil samples.</title>
        <authorList>
            <person name="Tahon G."/>
            <person name="Tytgat B."/>
            <person name="Lebbe L."/>
            <person name="Carlier A."/>
            <person name="Willems A."/>
        </authorList>
    </citation>
    <scope>NUCLEOTIDE SEQUENCE [LARGE SCALE GENOMIC DNA]</scope>
    <source>
        <strain evidence="10 11">LMG 29911</strain>
    </source>
</reference>
<feature type="transmembrane region" description="Helical" evidence="8">
    <location>
        <begin position="392"/>
        <end position="413"/>
    </location>
</feature>
<feature type="compositionally biased region" description="Acidic residues" evidence="7">
    <location>
        <begin position="576"/>
        <end position="586"/>
    </location>
</feature>
<feature type="transmembrane region" description="Helical" evidence="8">
    <location>
        <begin position="419"/>
        <end position="441"/>
    </location>
</feature>
<sequence>MNATDEAENSAPTSPSDHLPSEERTAIPKRQIPGWAPLRSPLFRAIWLASLASNIGSWMHDVGASWLMTSLTKDEQLNALVSAASSFPMFMLALPAGALADIVDRRKLVICTQTWMCIVAGTLAALTLFGLRSPYILLFFTLLMALGSAMTGPAWQALLPEMVKRRQLPVAMSLGGVAWNLSRIIGPLLGGAIISVAARVLPDRAAAPGVVFAVNAISFLTVVGVFIGWKRAPRENSLPAEHFITAIRTGWRYTRHSPELRAILVRIGAYMTCLVAQFSLLPLYARQLLHLDAGGYALLLSFFGAAAVGANLLYPRVRERFTPPQILFGSTLASAFSLLVLAVAPDYAPQKILLLLVHGAMLFGGIGWPLVMQTCNVTLIRSVPDWVRSRAAGMFSLIFMGSSTLGSIFWGGVARENGIPLTFAFAALGLLAGLVVLRGFVVVDPGNTNFSASGHWADPVIAFEPSPQDGPVLITTEYEIAPAEAEAFVAAMHAVRRLRLRDGALRWTLFQDMAEPTLWMESFLVESWHEHLRQHARITYADREVEELGHSFHRGSAAPRVKHLLAASARPKPENESDDENSDDDD</sequence>
<dbReference type="OrthoDB" id="9775268at2"/>
<comment type="caution">
    <text evidence="10">The sequence shown here is derived from an EMBL/GenBank/DDBJ whole genome shotgun (WGS) entry which is preliminary data.</text>
</comment>
<dbReference type="CDD" id="cd06173">
    <property type="entry name" value="MFS_MefA_like"/>
    <property type="match status" value="1"/>
</dbReference>
<comment type="subcellular location">
    <subcellularLocation>
        <location evidence="1">Cell membrane</location>
        <topology evidence="1">Multi-pass membrane protein</topology>
    </subcellularLocation>
</comment>
<feature type="transmembrane region" description="Helical" evidence="8">
    <location>
        <begin position="108"/>
        <end position="129"/>
    </location>
</feature>
<dbReference type="AlphaFoldDB" id="A0A2S8SS49"/>
<dbReference type="Proteomes" id="UP000237684">
    <property type="component" value="Unassembled WGS sequence"/>
</dbReference>
<accession>A0A2S8SS49</accession>
<keyword evidence="11" id="KW-1185">Reference proteome</keyword>
<evidence type="ECO:0000256" key="5">
    <source>
        <dbReference type="ARBA" id="ARBA00022989"/>
    </source>
</evidence>
<feature type="transmembrane region" description="Helical" evidence="8">
    <location>
        <begin position="326"/>
        <end position="345"/>
    </location>
</feature>
<dbReference type="RefSeq" id="WP_123580618.1">
    <property type="nucleotide sequence ID" value="NZ_NIGF01000010.1"/>
</dbReference>
<feature type="transmembrane region" description="Helical" evidence="8">
    <location>
        <begin position="351"/>
        <end position="371"/>
    </location>
</feature>
<keyword evidence="3" id="KW-1003">Cell membrane</keyword>
<feature type="transmembrane region" description="Helical" evidence="8">
    <location>
        <begin position="263"/>
        <end position="284"/>
    </location>
</feature>
<protein>
    <submittedName>
        <fullName evidence="10">Putative arabinose efflux permease, MFS family</fullName>
    </submittedName>
</protein>
<dbReference type="SUPFAM" id="SSF103473">
    <property type="entry name" value="MFS general substrate transporter"/>
    <property type="match status" value="1"/>
</dbReference>
<feature type="transmembrane region" description="Helical" evidence="8">
    <location>
        <begin position="296"/>
        <end position="314"/>
    </location>
</feature>
<feature type="region of interest" description="Disordered" evidence="7">
    <location>
        <begin position="1"/>
        <end position="26"/>
    </location>
</feature>
<dbReference type="PROSITE" id="PS50850">
    <property type="entry name" value="MFS"/>
    <property type="match status" value="1"/>
</dbReference>
<dbReference type="Pfam" id="PF05977">
    <property type="entry name" value="MFS_3"/>
    <property type="match status" value="1"/>
</dbReference>
<proteinExistence type="predicted"/>
<evidence type="ECO:0000256" key="7">
    <source>
        <dbReference type="SAM" id="MobiDB-lite"/>
    </source>
</evidence>
<evidence type="ECO:0000256" key="3">
    <source>
        <dbReference type="ARBA" id="ARBA00022475"/>
    </source>
</evidence>
<evidence type="ECO:0000256" key="4">
    <source>
        <dbReference type="ARBA" id="ARBA00022692"/>
    </source>
</evidence>
<dbReference type="Gene3D" id="1.20.1250.20">
    <property type="entry name" value="MFS general substrate transporter like domains"/>
    <property type="match status" value="1"/>
</dbReference>
<evidence type="ECO:0000259" key="9">
    <source>
        <dbReference type="PROSITE" id="PS50850"/>
    </source>
</evidence>
<dbReference type="GO" id="GO:0005886">
    <property type="term" value="C:plasma membrane"/>
    <property type="evidence" value="ECO:0007669"/>
    <property type="project" value="UniProtKB-SubCell"/>
</dbReference>
<evidence type="ECO:0000313" key="11">
    <source>
        <dbReference type="Proteomes" id="UP000237684"/>
    </source>
</evidence>
<dbReference type="InParanoid" id="A0A2S8SS49"/>
<dbReference type="InterPro" id="IPR036259">
    <property type="entry name" value="MFS_trans_sf"/>
</dbReference>
<dbReference type="InterPro" id="IPR020846">
    <property type="entry name" value="MFS_dom"/>
</dbReference>
<dbReference type="PANTHER" id="PTHR23513:SF11">
    <property type="entry name" value="STAPHYLOFERRIN A TRANSPORTER"/>
    <property type="match status" value="1"/>
</dbReference>
<feature type="domain" description="Major facilitator superfamily (MFS) profile" evidence="9">
    <location>
        <begin position="42"/>
        <end position="447"/>
    </location>
</feature>
<evidence type="ECO:0000313" key="10">
    <source>
        <dbReference type="EMBL" id="PQV63559.1"/>
    </source>
</evidence>
<feature type="transmembrane region" description="Helical" evidence="8">
    <location>
        <begin position="207"/>
        <end position="229"/>
    </location>
</feature>
<dbReference type="InterPro" id="IPR010290">
    <property type="entry name" value="TM_effector"/>
</dbReference>
<organism evidence="10 11">
    <name type="scientific">Abditibacterium utsteinense</name>
    <dbReference type="NCBI Taxonomy" id="1960156"/>
    <lineage>
        <taxon>Bacteria</taxon>
        <taxon>Pseudomonadati</taxon>
        <taxon>Abditibacteriota</taxon>
        <taxon>Abditibacteriia</taxon>
        <taxon>Abditibacteriales</taxon>
        <taxon>Abditibacteriaceae</taxon>
        <taxon>Abditibacterium</taxon>
    </lineage>
</organism>